<name>A0ABR3YCR0_9PEZI</name>
<evidence type="ECO:0000313" key="1">
    <source>
        <dbReference type="EMBL" id="KAL1886052.1"/>
    </source>
</evidence>
<accession>A0ABR3YCR0</accession>
<comment type="caution">
    <text evidence="1">The sequence shown here is derived from an EMBL/GenBank/DDBJ whole genome shotgun (WGS) entry which is preliminary data.</text>
</comment>
<reference evidence="1 2" key="1">
    <citation type="journal article" date="2024" name="IMA Fungus">
        <title>IMA Genome - F19 : A genome assembly and annotation guide to empower mycologists, including annotated draft genome sequences of Ceratocystis pirilliformis, Diaporthe australafricana, Fusarium ophioides, Paecilomyces lecythidis, and Sporothrix stenoceras.</title>
        <authorList>
            <person name="Aylward J."/>
            <person name="Wilson A.M."/>
            <person name="Visagie C.M."/>
            <person name="Spraker J."/>
            <person name="Barnes I."/>
            <person name="Buitendag C."/>
            <person name="Ceriani C."/>
            <person name="Del Mar Angel L."/>
            <person name="du Plessis D."/>
            <person name="Fuchs T."/>
            <person name="Gasser K."/>
            <person name="Kramer D."/>
            <person name="Li W."/>
            <person name="Munsamy K."/>
            <person name="Piso A."/>
            <person name="Price J.L."/>
            <person name="Sonnekus B."/>
            <person name="Thomas C."/>
            <person name="van der Nest A."/>
            <person name="van Dijk A."/>
            <person name="van Heerden A."/>
            <person name="van Vuuren N."/>
            <person name="Yilmaz N."/>
            <person name="Duong T.A."/>
            <person name="van der Merwe N.A."/>
            <person name="Wingfield M.J."/>
            <person name="Wingfield B.D."/>
        </authorList>
    </citation>
    <scope>NUCLEOTIDE SEQUENCE [LARGE SCALE GENOMIC DNA]</scope>
    <source>
        <strain evidence="1 2">CMW 12675</strain>
    </source>
</reference>
<sequence length="111" mass="12823">MLNVDNEFDSYEALLSIREHETKLSAGRLRRIKYYDVNQMSDVKFEYDPNEDDDIPKISIERDAAVYNHLWKSLRQTTSGSDAIDICTEFKETEGMYITGFDIGKDSADGR</sequence>
<gene>
    <name evidence="1" type="ORF">Cpir12675_006888</name>
</gene>
<organism evidence="1 2">
    <name type="scientific">Ceratocystis pirilliformis</name>
    <dbReference type="NCBI Taxonomy" id="259994"/>
    <lineage>
        <taxon>Eukaryota</taxon>
        <taxon>Fungi</taxon>
        <taxon>Dikarya</taxon>
        <taxon>Ascomycota</taxon>
        <taxon>Pezizomycotina</taxon>
        <taxon>Sordariomycetes</taxon>
        <taxon>Hypocreomycetidae</taxon>
        <taxon>Microascales</taxon>
        <taxon>Ceratocystidaceae</taxon>
        <taxon>Ceratocystis</taxon>
    </lineage>
</organism>
<protein>
    <submittedName>
        <fullName evidence="1">Uncharacterized protein</fullName>
    </submittedName>
</protein>
<proteinExistence type="predicted"/>
<dbReference type="EMBL" id="JAWDJO010000406">
    <property type="protein sequence ID" value="KAL1886052.1"/>
    <property type="molecule type" value="Genomic_DNA"/>
</dbReference>
<dbReference type="Proteomes" id="UP001583280">
    <property type="component" value="Unassembled WGS sequence"/>
</dbReference>
<evidence type="ECO:0000313" key="2">
    <source>
        <dbReference type="Proteomes" id="UP001583280"/>
    </source>
</evidence>
<keyword evidence="2" id="KW-1185">Reference proteome</keyword>